<dbReference type="GO" id="GO:0004553">
    <property type="term" value="F:hydrolase activity, hydrolyzing O-glycosyl compounds"/>
    <property type="evidence" value="ECO:0007669"/>
    <property type="project" value="InterPro"/>
</dbReference>
<sequence>MFKRIVVFFFFLTLTVFANPWNGKVVLQGFWWDYWNENYPNNWATYLAKLAPRLREMGIDAVWIPPTVKNSSTSSNGYAPFDHYDLGDKYQKGSTSTRFGNKDQYLRAVAVLHANGMDVIQDVVWNHLADAGTESGAGGEDPEAWSNKYKNFRYVCYKDPVFLKTAEEYYGREGRFPKNWQNFHPNPDHNTENDDWTSGAWGPDICYYQGAYGQSSNCTYNPVQEPDYMRNGMRTWNVWLKKQTGVDGFRIDAAKHFPYWATKDFLWHLAYDAGWASGGETMFAAGEYVGNKQEIDQWVDDVNNSDGYTDIVGTFDLPFRQALHDMVYGFDSYDLSTIPGQQQDRRSRTVPFVNNHDTFRPIVDENGNYDQWDTYNELAGGHIDPREPRIQAAYAIAMAVDGSPSVFFEDLFDIGTTGMRWTHHPEDESELPARDFLVNLIWCHQKLNFKDGEYKVRWQAPDLLVIERSGHALIGVTDSWANSQTVTVQTDFGPNVQLHDYSGANSNDIWTDSEGKATIWVPPCDGSNIRRGYTVWGPAGISGGFSPAQRSTTQEWEMA</sequence>
<feature type="binding site" evidence="8">
    <location>
        <position position="200"/>
    </location>
    <ligand>
        <name>Ca(2+)</name>
        <dbReference type="ChEBI" id="CHEBI:29108"/>
        <label>2</label>
    </ligand>
</feature>
<keyword evidence="4" id="KW-0378">Hydrolase</keyword>
<dbReference type="Gene3D" id="3.20.20.80">
    <property type="entry name" value="Glycosidases"/>
    <property type="match status" value="1"/>
</dbReference>
<dbReference type="Gene3D" id="2.60.40.1180">
    <property type="entry name" value="Golgi alpha-mannosidase II"/>
    <property type="match status" value="1"/>
</dbReference>
<gene>
    <name evidence="10" type="ORF">ENJ89_05105</name>
</gene>
<dbReference type="Pfam" id="PF00128">
    <property type="entry name" value="Alpha-amylase"/>
    <property type="match status" value="1"/>
</dbReference>
<keyword evidence="8" id="KW-0106">Calcium</keyword>
<keyword evidence="3 8" id="KW-0479">Metal-binding</keyword>
<dbReference type="InterPro" id="IPR017853">
    <property type="entry name" value="GH"/>
</dbReference>
<evidence type="ECO:0000256" key="3">
    <source>
        <dbReference type="ARBA" id="ARBA00022723"/>
    </source>
</evidence>
<feature type="binding site" evidence="8">
    <location>
        <position position="478"/>
    </location>
    <ligand>
        <name>Ca(2+)</name>
        <dbReference type="ChEBI" id="CHEBI:29108"/>
        <label>3</label>
    </ligand>
</feature>
<dbReference type="InterPro" id="IPR013780">
    <property type="entry name" value="Glyco_hydro_b"/>
</dbReference>
<evidence type="ECO:0000256" key="8">
    <source>
        <dbReference type="PIRSR" id="PIRSR001021-2"/>
    </source>
</evidence>
<protein>
    <submittedName>
        <fullName evidence="10">DUF1939 domain-containing protein</fullName>
    </submittedName>
</protein>
<dbReference type="Proteomes" id="UP000886124">
    <property type="component" value="Unassembled WGS sequence"/>
</dbReference>
<dbReference type="EMBL" id="DROD01000349">
    <property type="protein sequence ID" value="HHJ52550.1"/>
    <property type="molecule type" value="Genomic_DNA"/>
</dbReference>
<feature type="active site" description="Proton donor" evidence="7">
    <location>
        <position position="287"/>
    </location>
</feature>
<dbReference type="SMART" id="SM00642">
    <property type="entry name" value="Aamy"/>
    <property type="match status" value="1"/>
</dbReference>
<dbReference type="PANTHER" id="PTHR43447">
    <property type="entry name" value="ALPHA-AMYLASE"/>
    <property type="match status" value="1"/>
</dbReference>
<evidence type="ECO:0000259" key="9">
    <source>
        <dbReference type="SMART" id="SM00642"/>
    </source>
</evidence>
<dbReference type="GO" id="GO:0005975">
    <property type="term" value="P:carbohydrate metabolic process"/>
    <property type="evidence" value="ECO:0007669"/>
    <property type="project" value="InterPro"/>
</dbReference>
<evidence type="ECO:0000256" key="7">
    <source>
        <dbReference type="PIRSR" id="PIRSR001021-1"/>
    </source>
</evidence>
<evidence type="ECO:0000313" key="10">
    <source>
        <dbReference type="EMBL" id="HHJ52550.1"/>
    </source>
</evidence>
<keyword evidence="6" id="KW-0326">Glycosidase</keyword>
<evidence type="ECO:0000256" key="2">
    <source>
        <dbReference type="ARBA" id="ARBA00008061"/>
    </source>
</evidence>
<evidence type="ECO:0000256" key="5">
    <source>
        <dbReference type="ARBA" id="ARBA00023277"/>
    </source>
</evidence>
<evidence type="ECO:0000256" key="6">
    <source>
        <dbReference type="ARBA" id="ARBA00023295"/>
    </source>
</evidence>
<comment type="cofactor">
    <cofactor evidence="1">
        <name>Ca(2+)</name>
        <dbReference type="ChEBI" id="CHEBI:29108"/>
    </cofactor>
</comment>
<feature type="active site" description="Nucleophile" evidence="7">
    <location>
        <position position="252"/>
    </location>
</feature>
<feature type="domain" description="Glycosyl hydrolase family 13 catalytic" evidence="9">
    <location>
        <begin position="24"/>
        <end position="441"/>
    </location>
</feature>
<dbReference type="InterPro" id="IPR013776">
    <property type="entry name" value="A-amylase_thermo"/>
</dbReference>
<dbReference type="GO" id="GO:0005509">
    <property type="term" value="F:calcium ion binding"/>
    <property type="evidence" value="ECO:0007669"/>
    <property type="project" value="InterPro"/>
</dbReference>
<feature type="non-terminal residue" evidence="10">
    <location>
        <position position="559"/>
    </location>
</feature>
<dbReference type="InterPro" id="IPR006047">
    <property type="entry name" value="GH13_cat_dom"/>
</dbReference>
<dbReference type="Pfam" id="PF09154">
    <property type="entry name" value="Alpha-amy_C_pro"/>
    <property type="match status" value="1"/>
</dbReference>
<feature type="binding site" evidence="8">
    <location>
        <position position="126"/>
    </location>
    <ligand>
        <name>Ca(2+)</name>
        <dbReference type="ChEBI" id="CHEBI:29108"/>
        <label>1</label>
    </ligand>
</feature>
<dbReference type="InterPro" id="IPR015237">
    <property type="entry name" value="Alpha-amylase_C_pro"/>
</dbReference>
<dbReference type="SUPFAM" id="SSF51445">
    <property type="entry name" value="(Trans)glycosidases"/>
    <property type="match status" value="1"/>
</dbReference>
<comment type="caution">
    <text evidence="10">The sequence shown here is derived from an EMBL/GenBank/DDBJ whole genome shotgun (WGS) entry which is preliminary data.</text>
</comment>
<evidence type="ECO:0000256" key="1">
    <source>
        <dbReference type="ARBA" id="ARBA00001913"/>
    </source>
</evidence>
<reference evidence="10" key="1">
    <citation type="journal article" date="2020" name="mSystems">
        <title>Genome- and Community-Level Interaction Insights into Carbon Utilization and Element Cycling Functions of Hydrothermarchaeota in Hydrothermal Sediment.</title>
        <authorList>
            <person name="Zhou Z."/>
            <person name="Liu Y."/>
            <person name="Xu W."/>
            <person name="Pan J."/>
            <person name="Luo Z.H."/>
            <person name="Li M."/>
        </authorList>
    </citation>
    <scope>NUCLEOTIDE SEQUENCE [LARGE SCALE GENOMIC DNA]</scope>
    <source>
        <strain evidence="10">HyVt-527</strain>
    </source>
</reference>
<accession>A0A7V5PPT6</accession>
<dbReference type="PIRSF" id="PIRSF001021">
    <property type="entry name" value="Alph-amls_thrmst"/>
    <property type="match status" value="1"/>
</dbReference>
<comment type="similarity">
    <text evidence="2">Belongs to the glycosyl hydrolase 13 family.</text>
</comment>
<name>A0A7V5PPT6_CALAY</name>
<organism evidence="10">
    <name type="scientific">Caldithrix abyssi</name>
    <dbReference type="NCBI Taxonomy" id="187145"/>
    <lineage>
        <taxon>Bacteria</taxon>
        <taxon>Pseudomonadati</taxon>
        <taxon>Calditrichota</taxon>
        <taxon>Calditrichia</taxon>
        <taxon>Calditrichales</taxon>
        <taxon>Calditrichaceae</taxon>
        <taxon>Caldithrix</taxon>
    </lineage>
</organism>
<feature type="binding site" evidence="8">
    <location>
        <position position="256"/>
    </location>
    <ligand>
        <name>Ca(2+)</name>
        <dbReference type="ChEBI" id="CHEBI:29108"/>
        <label>1</label>
    </ligand>
</feature>
<evidence type="ECO:0000256" key="4">
    <source>
        <dbReference type="ARBA" id="ARBA00022801"/>
    </source>
</evidence>
<dbReference type="AlphaFoldDB" id="A0A7V5PPT6"/>
<proteinExistence type="inferred from homology"/>
<keyword evidence="5" id="KW-0119">Carbohydrate metabolism</keyword>